<comment type="caution">
    <text evidence="2">The sequence shown here is derived from an EMBL/GenBank/DDBJ whole genome shotgun (WGS) entry which is preliminary data.</text>
</comment>
<dbReference type="EMBL" id="NBSK02000002">
    <property type="protein sequence ID" value="KAJ0221032.1"/>
    <property type="molecule type" value="Genomic_DNA"/>
</dbReference>
<sequence>MSLHMFYKKKEDIEQQQKYTKVDLNSLLVDTFERPSIELYHVNQRDEIRRAYLQKWPFHPLNHKFPPHDFGGKPQRFIESWFGDNKYWLEYNHFVKSGFKAWNRKSGIDKHKEGTIHIIAVQKCQSLMNQRQSITSAFEKQTSLKEKEYQTRLNASIDCVRFLLRKGLAFRGHNDKEDSNNKDHVVLKNAPKNSQMKCGEIQKDIVQACSDLILNVITGDLGNGFFAIFADESHDVSCKEQLALVLRFVNRKCEIVERFVGLRNVNDTSALSLKATIYDMLSKWNLSPTRIRGQCYDGASNMSGAFNGLKTLIMNETKSAHFLALVFVAKNHTTVNDFFDVVSQLLNIIGTSYKQRDELRKKQAAKVMAALAEGDLESGTGLNQELDIKRPSDT</sequence>
<reference evidence="2 3" key="1">
    <citation type="journal article" date="2017" name="Nat. Commun.">
        <title>Genome assembly with in vitro proximity ligation data and whole-genome triplication in lettuce.</title>
        <authorList>
            <person name="Reyes-Chin-Wo S."/>
            <person name="Wang Z."/>
            <person name="Yang X."/>
            <person name="Kozik A."/>
            <person name="Arikit S."/>
            <person name="Song C."/>
            <person name="Xia L."/>
            <person name="Froenicke L."/>
            <person name="Lavelle D.O."/>
            <person name="Truco M.J."/>
            <person name="Xia R."/>
            <person name="Zhu S."/>
            <person name="Xu C."/>
            <person name="Xu H."/>
            <person name="Xu X."/>
            <person name="Cox K."/>
            <person name="Korf I."/>
            <person name="Meyers B.C."/>
            <person name="Michelmore R.W."/>
        </authorList>
    </citation>
    <scope>NUCLEOTIDE SEQUENCE [LARGE SCALE GENOMIC DNA]</scope>
    <source>
        <strain evidence="3">cv. Salinas</strain>
        <tissue evidence="2">Seedlings</tissue>
    </source>
</reference>
<name>A0A9R1W6U0_LACSA</name>
<gene>
    <name evidence="2" type="ORF">LSAT_V11C200068740</name>
</gene>
<evidence type="ECO:0000313" key="3">
    <source>
        <dbReference type="Proteomes" id="UP000235145"/>
    </source>
</evidence>
<evidence type="ECO:0000313" key="2">
    <source>
        <dbReference type="EMBL" id="KAJ0221032.1"/>
    </source>
</evidence>
<dbReference type="AlphaFoldDB" id="A0A9R1W6U0"/>
<keyword evidence="3" id="KW-1185">Reference proteome</keyword>
<dbReference type="PANTHER" id="PTHR45749">
    <property type="match status" value="1"/>
</dbReference>
<dbReference type="Proteomes" id="UP000235145">
    <property type="component" value="Unassembled WGS sequence"/>
</dbReference>
<protein>
    <recommendedName>
        <fullName evidence="1">DUF4371 domain-containing protein</fullName>
    </recommendedName>
</protein>
<dbReference type="Pfam" id="PF14291">
    <property type="entry name" value="DUF4371"/>
    <property type="match status" value="1"/>
</dbReference>
<evidence type="ECO:0000259" key="1">
    <source>
        <dbReference type="Pfam" id="PF14291"/>
    </source>
</evidence>
<dbReference type="InterPro" id="IPR025398">
    <property type="entry name" value="DUF4371"/>
</dbReference>
<organism evidence="2 3">
    <name type="scientific">Lactuca sativa</name>
    <name type="common">Garden lettuce</name>
    <dbReference type="NCBI Taxonomy" id="4236"/>
    <lineage>
        <taxon>Eukaryota</taxon>
        <taxon>Viridiplantae</taxon>
        <taxon>Streptophyta</taxon>
        <taxon>Embryophyta</taxon>
        <taxon>Tracheophyta</taxon>
        <taxon>Spermatophyta</taxon>
        <taxon>Magnoliopsida</taxon>
        <taxon>eudicotyledons</taxon>
        <taxon>Gunneridae</taxon>
        <taxon>Pentapetalae</taxon>
        <taxon>asterids</taxon>
        <taxon>campanulids</taxon>
        <taxon>Asterales</taxon>
        <taxon>Asteraceae</taxon>
        <taxon>Cichorioideae</taxon>
        <taxon>Cichorieae</taxon>
        <taxon>Lactucinae</taxon>
        <taxon>Lactuca</taxon>
    </lineage>
</organism>
<proteinExistence type="predicted"/>
<accession>A0A9R1W6U0</accession>
<dbReference type="PANTHER" id="PTHR45749:SF34">
    <property type="entry name" value="ZINC FINGER MYM-TYPE PROTEIN 1-LIKE"/>
    <property type="match status" value="1"/>
</dbReference>
<feature type="domain" description="DUF4371" evidence="1">
    <location>
        <begin position="93"/>
        <end position="308"/>
    </location>
</feature>